<dbReference type="InterPro" id="IPR001764">
    <property type="entry name" value="Glyco_hydro_3_N"/>
</dbReference>
<dbReference type="InterPro" id="IPR041443">
    <property type="entry name" value="Exop_C"/>
</dbReference>
<dbReference type="Pfam" id="PF00933">
    <property type="entry name" value="Glyco_hydro_3"/>
    <property type="match status" value="1"/>
</dbReference>
<dbReference type="Gene3D" id="3.40.50.1700">
    <property type="entry name" value="Glycoside hydrolase family 3 C-terminal domain"/>
    <property type="match status" value="1"/>
</dbReference>
<dbReference type="InterPro" id="IPR017853">
    <property type="entry name" value="GH"/>
</dbReference>
<gene>
    <name evidence="5" type="ORF">H735_17740</name>
</gene>
<comment type="caution">
    <text evidence="5">The sequence shown here is derived from an EMBL/GenBank/DDBJ whole genome shotgun (WGS) entry which is preliminary data.</text>
</comment>
<dbReference type="PROSITE" id="PS51257">
    <property type="entry name" value="PROKAR_LIPOPROTEIN"/>
    <property type="match status" value="1"/>
</dbReference>
<evidence type="ECO:0000313" key="6">
    <source>
        <dbReference type="Proteomes" id="UP000031586"/>
    </source>
</evidence>
<evidence type="ECO:0000259" key="4">
    <source>
        <dbReference type="Pfam" id="PF18559"/>
    </source>
</evidence>
<feature type="domain" description="Glycoside hydrolase family 3 N-terminal" evidence="2">
    <location>
        <begin position="65"/>
        <end position="412"/>
    </location>
</feature>
<dbReference type="Gene3D" id="2.60.120.430">
    <property type="entry name" value="Galactose-binding lectin"/>
    <property type="match status" value="1"/>
</dbReference>
<dbReference type="Gene3D" id="3.20.20.300">
    <property type="entry name" value="Glycoside hydrolase, family 3, N-terminal domain"/>
    <property type="match status" value="1"/>
</dbReference>
<dbReference type="PANTHER" id="PTHR30620">
    <property type="entry name" value="PERIPLASMIC BETA-GLUCOSIDASE-RELATED"/>
    <property type="match status" value="1"/>
</dbReference>
<dbReference type="InterPro" id="IPR036962">
    <property type="entry name" value="Glyco_hydro_3_N_sf"/>
</dbReference>
<dbReference type="Proteomes" id="UP000031586">
    <property type="component" value="Unassembled WGS sequence"/>
</dbReference>
<dbReference type="PRINTS" id="PR00133">
    <property type="entry name" value="GLHYDRLASE3"/>
</dbReference>
<reference evidence="5 6" key="1">
    <citation type="submission" date="2014-07" db="EMBL/GenBank/DDBJ databases">
        <title>Unique and conserved regions in Vibrio harveyi and related species in comparison with the shrimp pathogen Vibrio harveyi CAIM 1792.</title>
        <authorList>
            <person name="Espinoza-Valles I."/>
            <person name="Vora G."/>
            <person name="Leekitcharoenphon P."/>
            <person name="Ussery D."/>
            <person name="Hoj L."/>
            <person name="Gomez-Gil B."/>
        </authorList>
    </citation>
    <scope>NUCLEOTIDE SEQUENCE [LARGE SCALE GENOMIC DNA]</scope>
    <source>
        <strain evidence="6">CAIM 1854 / LMG 25443</strain>
    </source>
</reference>
<dbReference type="InterPro" id="IPR036881">
    <property type="entry name" value="Glyco_hydro_3_C_sf"/>
</dbReference>
<dbReference type="GO" id="GO:0008422">
    <property type="term" value="F:beta-glucosidase activity"/>
    <property type="evidence" value="ECO:0007669"/>
    <property type="project" value="TreeGrafter"/>
</dbReference>
<dbReference type="PANTHER" id="PTHR30620:SF77">
    <property type="entry name" value="LYSOSOMAL BETA GLUCOSIDASE-LIKE"/>
    <property type="match status" value="1"/>
</dbReference>
<dbReference type="Pfam" id="PF18559">
    <property type="entry name" value="Exop_C"/>
    <property type="match status" value="1"/>
</dbReference>
<dbReference type="GO" id="GO:0009251">
    <property type="term" value="P:glucan catabolic process"/>
    <property type="evidence" value="ECO:0007669"/>
    <property type="project" value="TreeGrafter"/>
</dbReference>
<keyword evidence="1 5" id="KW-0378">Hydrolase</keyword>
<evidence type="ECO:0000256" key="1">
    <source>
        <dbReference type="ARBA" id="ARBA00022801"/>
    </source>
</evidence>
<feature type="domain" description="Glycoside hydrolase family 3 C-terminal" evidence="3">
    <location>
        <begin position="453"/>
        <end position="690"/>
    </location>
</feature>
<dbReference type="PATRIC" id="fig|1229493.5.peg.2705"/>
<dbReference type="SUPFAM" id="SSF51445">
    <property type="entry name" value="(Trans)glycosidases"/>
    <property type="match status" value="1"/>
</dbReference>
<sequence>MLRTKKTIVSILVSMAMISGCNDSDSDTISTSPIPYFAEWTDVDSAIKKDDAMEAEIQRILALMTLEEKVGQMIQPDLREVTPEEAKTYKLGSILNGGGGFPNDDKYSTAQDWADEADKFWLALEEAYAERGFRIPFMWATDAVHGHNNVFMATVFPHNIGLGAARNPDLIEEIGKATAREVVATGLDWTFAPTVATPRDYRWGRVYEGYSEDPEIVYEYAKRMVEGIQGGEEGLKGDTNVISNVKHWVGDGGTLGGVDHGENRYTEEYLRNIHAMGYIGGLNAGAQVVMSSFNSWWNDANYDPMVGIDGAEDGGDYMQNQKIHGSQYLITDVLKGKLGFDGLVVTDWNGQGEINGCTAANCPQAVIAGNDVFMVTSRNDWQAFYQNVIDQVNAGIIPMSRIDDAVTRILRVKMRANLWEKPKPSERSLAGDQSVLSAPEHVAIARQAVSESLVLLKNQDQILPLKSDAKFLVTGSAANDITKQTGGWSLTWQGDGNTIEKDFPNAQTVLMAMQQEVGEENVFTDASATTPEEATALVVIGEDPYAEMFGDISKAQTLEFSKLKASYQADLDTVKALKEQGYKVVTVFFSGRPLYVNEEINNSDAFVAAWLPGTEGLGITDVLFAKDGADFKGKLSYSWGAKKCSTTINRKALNIPSYTTPIDGINGELIEQDIEGEHKPLFPYGYGLNYANQTDVPALYEDLNDIPLDPRDYGCGMDEPDNGIAEFPLEIFGKDAKDEFVARMSGSANGWAGVEISKDTTTIGSVTTKGINYDGMQQSAINVKFSGETGDFVGNSAAQIYMQTPDEKGSDYNSYMNADSTLEFDIRMVTTAPESLVLSTHCEYPCRGEVNINKVLPEPSDSTWTTVKVPLQCLKDTGMSFQMLNTSFLMYSTEAVEFDLGKIRYVPNPDGLPEDAVSCEDMLDEALPPLTGDMYNIVTDFNAQINTSDQYTTEGWGPIPDGETHMTATQTADGASVTYNSASPEAYKGLLHFNFDAQNLENFAEAGALVFTVNVSTLGAQKPDNDQTGLVLKLANADGDTGDIFVTELAGENITLNTDIKVTVPMATFAEKFDNKYWAQTVKTFTIFPAWANTQAGVEFEISDIHFTK</sequence>
<dbReference type="SUPFAM" id="SSF52279">
    <property type="entry name" value="Beta-D-glucan exohydrolase, C-terminal domain"/>
    <property type="match status" value="1"/>
</dbReference>
<feature type="domain" description="ExoP galactose-binding-like" evidence="4">
    <location>
        <begin position="760"/>
        <end position="904"/>
    </location>
</feature>
<organism evidence="5 6">
    <name type="scientific">Vibrio owensii CAIM 1854 = LMG 25443</name>
    <dbReference type="NCBI Taxonomy" id="1229493"/>
    <lineage>
        <taxon>Bacteria</taxon>
        <taxon>Pseudomonadati</taxon>
        <taxon>Pseudomonadota</taxon>
        <taxon>Gammaproteobacteria</taxon>
        <taxon>Vibrionales</taxon>
        <taxon>Vibrionaceae</taxon>
        <taxon>Vibrio</taxon>
    </lineage>
</organism>
<dbReference type="SUPFAM" id="SSF49785">
    <property type="entry name" value="Galactose-binding domain-like"/>
    <property type="match status" value="1"/>
</dbReference>
<proteinExistence type="predicted"/>
<dbReference type="Pfam" id="PF01915">
    <property type="entry name" value="Glyco_hydro_3_C"/>
    <property type="match status" value="1"/>
</dbReference>
<dbReference type="InterPro" id="IPR008979">
    <property type="entry name" value="Galactose-bd-like_sf"/>
</dbReference>
<name>A0A0C1ZFV0_9VIBR</name>
<evidence type="ECO:0000313" key="5">
    <source>
        <dbReference type="EMBL" id="KIF51991.1"/>
    </source>
</evidence>
<protein>
    <submittedName>
        <fullName evidence="5">1,4-beta-D-glucan glucohydrolase</fullName>
    </submittedName>
</protein>
<accession>A0A0C1ZFV0</accession>
<dbReference type="InterPro" id="IPR051915">
    <property type="entry name" value="Cellulose_Degrad_GH3"/>
</dbReference>
<dbReference type="AlphaFoldDB" id="A0A0C1ZFV0"/>
<evidence type="ECO:0000259" key="2">
    <source>
        <dbReference type="Pfam" id="PF00933"/>
    </source>
</evidence>
<dbReference type="EMBL" id="JPRD01000028">
    <property type="protein sequence ID" value="KIF51991.1"/>
    <property type="molecule type" value="Genomic_DNA"/>
</dbReference>
<dbReference type="InterPro" id="IPR002772">
    <property type="entry name" value="Glyco_hydro_3_C"/>
</dbReference>
<evidence type="ECO:0000259" key="3">
    <source>
        <dbReference type="Pfam" id="PF01915"/>
    </source>
</evidence>